<protein>
    <submittedName>
        <fullName evidence="2">Uncharacterized protein</fullName>
    </submittedName>
</protein>
<sequence length="73" mass="8454">MLNTIICLLSICYGIQQFSSFRKQNEKRDAIVILLFCGMIAIYCNPFYSASLPTVESFYTFVYKPISNNLIRK</sequence>
<accession>A0A7W5C9W9</accession>
<keyword evidence="1" id="KW-1133">Transmembrane helix</keyword>
<organism evidence="2 3">
    <name type="scientific">Paenibacillus endophyticus</name>
    <dbReference type="NCBI Taxonomy" id="1294268"/>
    <lineage>
        <taxon>Bacteria</taxon>
        <taxon>Bacillati</taxon>
        <taxon>Bacillota</taxon>
        <taxon>Bacilli</taxon>
        <taxon>Bacillales</taxon>
        <taxon>Paenibacillaceae</taxon>
        <taxon>Paenibacillus</taxon>
    </lineage>
</organism>
<reference evidence="2 3" key="1">
    <citation type="submission" date="2020-08" db="EMBL/GenBank/DDBJ databases">
        <title>Genomic Encyclopedia of Type Strains, Phase III (KMG-III): the genomes of soil and plant-associated and newly described type strains.</title>
        <authorList>
            <person name="Whitman W."/>
        </authorList>
    </citation>
    <scope>NUCLEOTIDE SEQUENCE [LARGE SCALE GENOMIC DNA]</scope>
    <source>
        <strain evidence="2 3">CECT 8234</strain>
    </source>
</reference>
<gene>
    <name evidence="2" type="ORF">FHS16_003772</name>
</gene>
<keyword evidence="3" id="KW-1185">Reference proteome</keyword>
<evidence type="ECO:0000256" key="1">
    <source>
        <dbReference type="SAM" id="Phobius"/>
    </source>
</evidence>
<dbReference type="EMBL" id="JACHXW010000011">
    <property type="protein sequence ID" value="MBB3153697.1"/>
    <property type="molecule type" value="Genomic_DNA"/>
</dbReference>
<keyword evidence="1" id="KW-0472">Membrane</keyword>
<dbReference type="Proteomes" id="UP000518605">
    <property type="component" value="Unassembled WGS sequence"/>
</dbReference>
<comment type="caution">
    <text evidence="2">The sequence shown here is derived from an EMBL/GenBank/DDBJ whole genome shotgun (WGS) entry which is preliminary data.</text>
</comment>
<feature type="transmembrane region" description="Helical" evidence="1">
    <location>
        <begin position="30"/>
        <end position="48"/>
    </location>
</feature>
<evidence type="ECO:0000313" key="3">
    <source>
        <dbReference type="Proteomes" id="UP000518605"/>
    </source>
</evidence>
<keyword evidence="1" id="KW-0812">Transmembrane</keyword>
<evidence type="ECO:0000313" key="2">
    <source>
        <dbReference type="EMBL" id="MBB3153697.1"/>
    </source>
</evidence>
<proteinExistence type="predicted"/>
<dbReference type="AlphaFoldDB" id="A0A7W5C9W9"/>
<name>A0A7W5C9W9_9BACL</name>